<feature type="domain" description="Ig-like" evidence="5">
    <location>
        <begin position="167"/>
        <end position="207"/>
    </location>
</feature>
<evidence type="ECO:0000313" key="6">
    <source>
        <dbReference type="EMBL" id="KYQ46227.1"/>
    </source>
</evidence>
<dbReference type="EMBL" id="KQ983238">
    <property type="protein sequence ID" value="KYQ46227.1"/>
    <property type="molecule type" value="Genomic_DNA"/>
</dbReference>
<gene>
    <name evidence="6" type="ORF">ALC60_14649</name>
</gene>
<feature type="region of interest" description="Disordered" evidence="4">
    <location>
        <begin position="340"/>
        <end position="371"/>
    </location>
</feature>
<reference evidence="6 7" key="1">
    <citation type="submission" date="2015-09" db="EMBL/GenBank/DDBJ databases">
        <title>Trachymyrmex zeteki WGS genome.</title>
        <authorList>
            <person name="Nygaard S."/>
            <person name="Hu H."/>
            <person name="Boomsma J."/>
            <person name="Zhang G."/>
        </authorList>
    </citation>
    <scope>NUCLEOTIDE SEQUENCE [LARGE SCALE GENOMIC DNA]</scope>
    <source>
        <strain evidence="6">Tzet28-1</strain>
        <tissue evidence="6">Whole body</tissue>
    </source>
</reference>
<evidence type="ECO:0000256" key="2">
    <source>
        <dbReference type="ARBA" id="ARBA00023136"/>
    </source>
</evidence>
<dbReference type="AlphaFoldDB" id="A0A151WEJ8"/>
<evidence type="ECO:0000313" key="7">
    <source>
        <dbReference type="Proteomes" id="UP000075809"/>
    </source>
</evidence>
<keyword evidence="7" id="KW-1185">Reference proteome</keyword>
<dbReference type="Proteomes" id="UP000075809">
    <property type="component" value="Unassembled WGS sequence"/>
</dbReference>
<organism evidence="6 7">
    <name type="scientific">Mycetomoellerius zeteki</name>
    <dbReference type="NCBI Taxonomy" id="64791"/>
    <lineage>
        <taxon>Eukaryota</taxon>
        <taxon>Metazoa</taxon>
        <taxon>Ecdysozoa</taxon>
        <taxon>Arthropoda</taxon>
        <taxon>Hexapoda</taxon>
        <taxon>Insecta</taxon>
        <taxon>Pterygota</taxon>
        <taxon>Neoptera</taxon>
        <taxon>Endopterygota</taxon>
        <taxon>Hymenoptera</taxon>
        <taxon>Apocrita</taxon>
        <taxon>Aculeata</taxon>
        <taxon>Formicoidea</taxon>
        <taxon>Formicidae</taxon>
        <taxon>Myrmicinae</taxon>
        <taxon>Mycetomoellerius</taxon>
    </lineage>
</organism>
<dbReference type="PROSITE" id="PS50835">
    <property type="entry name" value="IG_LIKE"/>
    <property type="match status" value="2"/>
</dbReference>
<dbReference type="STRING" id="64791.A0A151WEJ8"/>
<dbReference type="InterPro" id="IPR036179">
    <property type="entry name" value="Ig-like_dom_sf"/>
</dbReference>
<sequence>MVRSGESVTLSCYYDLEGLALYTIQWLFNDREFYRFIPDRKPPPPYSIFDVDGIQVNISKSNSHDVTLVNVSRELTGTYKCEVSAGSPSYHTGIQRAKMEVVVVPRDTLETLALVVSIKHDRVVVQVFPVCSVTPLRRRWRVARCRVSAVAAVACAKRHNYYALDAPKTGPAIRTEKERIAVGETLRANCTSGKSRPAPDVTWKLNGETITKDSGLYKIQHYQTSHDNVTQSVTSFIEFRVTNSMFRKGYLHLRCTVFISDVYRKSADIEITEDTPRIASITGESPPFGHQKSVVAGKFNPYRSTTLVAANRRSTRQNRIENLCPEYTPREEKSISGARVDHNEGDSFTSDRMVPSGRAAVPGTSGATADSREDENVIAIAAKLTLIKRARGNVTRPGSHSVRLVCSRN</sequence>
<accession>A0A151WEJ8</accession>
<dbReference type="PANTHER" id="PTHR21261:SF17">
    <property type="entry name" value="BEAT VI"/>
    <property type="match status" value="1"/>
</dbReference>
<dbReference type="Pfam" id="PF00047">
    <property type="entry name" value="ig"/>
    <property type="match status" value="1"/>
</dbReference>
<evidence type="ECO:0000256" key="3">
    <source>
        <dbReference type="ARBA" id="ARBA00023157"/>
    </source>
</evidence>
<feature type="domain" description="Ig-like" evidence="5">
    <location>
        <begin position="1"/>
        <end position="95"/>
    </location>
</feature>
<dbReference type="InterPro" id="IPR013151">
    <property type="entry name" value="Immunoglobulin_dom"/>
</dbReference>
<dbReference type="PANTHER" id="PTHR21261">
    <property type="entry name" value="BEAT PROTEIN"/>
    <property type="match status" value="1"/>
</dbReference>
<evidence type="ECO:0000256" key="1">
    <source>
        <dbReference type="ARBA" id="ARBA00004167"/>
    </source>
</evidence>
<dbReference type="InterPro" id="IPR013162">
    <property type="entry name" value="CD80_C2-set"/>
</dbReference>
<keyword evidence="2" id="KW-0472">Membrane</keyword>
<dbReference type="Pfam" id="PF08205">
    <property type="entry name" value="C2-set_2"/>
    <property type="match status" value="1"/>
</dbReference>
<evidence type="ECO:0000259" key="5">
    <source>
        <dbReference type="PROSITE" id="PS50835"/>
    </source>
</evidence>
<dbReference type="InterPro" id="IPR007110">
    <property type="entry name" value="Ig-like_dom"/>
</dbReference>
<dbReference type="SMART" id="SM00409">
    <property type="entry name" value="IG"/>
    <property type="match status" value="1"/>
</dbReference>
<keyword evidence="3" id="KW-1015">Disulfide bond</keyword>
<proteinExistence type="predicted"/>
<name>A0A151WEJ8_9HYME</name>
<comment type="subcellular location">
    <subcellularLocation>
        <location evidence="1">Membrane</location>
        <topology evidence="1">Single-pass membrane protein</topology>
    </subcellularLocation>
</comment>
<dbReference type="InterPro" id="IPR013783">
    <property type="entry name" value="Ig-like_fold"/>
</dbReference>
<dbReference type="Gene3D" id="2.60.40.10">
    <property type="entry name" value="Immunoglobulins"/>
    <property type="match status" value="2"/>
</dbReference>
<dbReference type="InterPro" id="IPR003599">
    <property type="entry name" value="Ig_sub"/>
</dbReference>
<protein>
    <recommendedName>
        <fullName evidence="5">Ig-like domain-containing protein</fullName>
    </recommendedName>
</protein>
<dbReference type="FunFam" id="2.60.40.10:FF:000437">
    <property type="entry name" value="Beat-IIIc, isoform A"/>
    <property type="match status" value="1"/>
</dbReference>
<dbReference type="SUPFAM" id="SSF48726">
    <property type="entry name" value="Immunoglobulin"/>
    <property type="match status" value="1"/>
</dbReference>
<evidence type="ECO:0000256" key="4">
    <source>
        <dbReference type="SAM" id="MobiDB-lite"/>
    </source>
</evidence>
<dbReference type="GO" id="GO:0016020">
    <property type="term" value="C:membrane"/>
    <property type="evidence" value="ECO:0007669"/>
    <property type="project" value="UniProtKB-SubCell"/>
</dbReference>